<dbReference type="Proteomes" id="UP000093695">
    <property type="component" value="Chromosome"/>
</dbReference>
<evidence type="ECO:0000313" key="1">
    <source>
        <dbReference type="EMBL" id="ANN16203.1"/>
    </source>
</evidence>
<proteinExistence type="predicted"/>
<gene>
    <name evidence="1" type="ORF">SD37_11505</name>
</gene>
<name>A0A193BVK6_AMYOR</name>
<dbReference type="RefSeq" id="WP_044851596.1">
    <property type="nucleotide sequence ID" value="NZ_CP016174.1"/>
</dbReference>
<keyword evidence="2" id="KW-1185">Reference proteome</keyword>
<dbReference type="EMBL" id="CP016174">
    <property type="protein sequence ID" value="ANN16203.1"/>
    <property type="molecule type" value="Genomic_DNA"/>
</dbReference>
<organism evidence="1 2">
    <name type="scientific">Amycolatopsis orientalis</name>
    <name type="common">Nocardia orientalis</name>
    <dbReference type="NCBI Taxonomy" id="31958"/>
    <lineage>
        <taxon>Bacteria</taxon>
        <taxon>Bacillati</taxon>
        <taxon>Actinomycetota</taxon>
        <taxon>Actinomycetes</taxon>
        <taxon>Pseudonocardiales</taxon>
        <taxon>Pseudonocardiaceae</taxon>
        <taxon>Amycolatopsis</taxon>
    </lineage>
</organism>
<dbReference type="AlphaFoldDB" id="A0A193BVK6"/>
<dbReference type="STRING" id="31958.SD37_11505"/>
<protein>
    <submittedName>
        <fullName evidence="1">Uncharacterized protein</fullName>
    </submittedName>
</protein>
<accession>A0A193BVK6</accession>
<evidence type="ECO:0000313" key="2">
    <source>
        <dbReference type="Proteomes" id="UP000093695"/>
    </source>
</evidence>
<dbReference type="KEGG" id="aori:SD37_11505"/>
<reference evidence="1 2" key="1">
    <citation type="journal article" date="2015" name="Genome Announc.">
        <title>Draft Genome Sequence of Norvancomycin-Producing Strain Amycolatopsis orientalis CPCC200066.</title>
        <authorList>
            <person name="Lei X."/>
            <person name="Yuan F."/>
            <person name="Shi Y."/>
            <person name="Li X."/>
            <person name="Wang L."/>
            <person name="Hong B."/>
        </authorList>
    </citation>
    <scope>NUCLEOTIDE SEQUENCE [LARGE SCALE GENOMIC DNA]</scope>
    <source>
        <strain evidence="1 2">B-37</strain>
    </source>
</reference>
<sequence length="85" mass="9335">MSTDTVEMAHQGQLTVLNAGLTEHGAKTRDHRLALVAGIVGRPDLKSTKDLTRDEATKALRYLDLAEEVGEMQDLIDQYRPAVTS</sequence>